<dbReference type="InterPro" id="IPR013658">
    <property type="entry name" value="SGL"/>
</dbReference>
<dbReference type="Gene3D" id="2.120.10.30">
    <property type="entry name" value="TolB, C-terminal domain"/>
    <property type="match status" value="1"/>
</dbReference>
<evidence type="ECO:0000313" key="3">
    <source>
        <dbReference type="Proteomes" id="UP000317982"/>
    </source>
</evidence>
<name>A0A545AEE9_9ACTN</name>
<gene>
    <name evidence="2" type="ORF">FL583_38970</name>
</gene>
<dbReference type="InParanoid" id="A0A545AEE9"/>
<organism evidence="2 3">
    <name type="scientific">Cryptosporangium phraense</name>
    <dbReference type="NCBI Taxonomy" id="2593070"/>
    <lineage>
        <taxon>Bacteria</taxon>
        <taxon>Bacillati</taxon>
        <taxon>Actinomycetota</taxon>
        <taxon>Actinomycetes</taxon>
        <taxon>Cryptosporangiales</taxon>
        <taxon>Cryptosporangiaceae</taxon>
        <taxon>Cryptosporangium</taxon>
    </lineage>
</organism>
<dbReference type="AlphaFoldDB" id="A0A545AEE9"/>
<dbReference type="OrthoDB" id="2633250at2"/>
<dbReference type="RefSeq" id="WP_142709970.1">
    <property type="nucleotide sequence ID" value="NZ_VIRS01000063.1"/>
</dbReference>
<dbReference type="EMBL" id="VIRS01000063">
    <property type="protein sequence ID" value="TQS39640.1"/>
    <property type="molecule type" value="Genomic_DNA"/>
</dbReference>
<sequence>MCLDAEGAIWCAGTREGGAIVNRVADGGQILDQLELDTACFACMLGGEHGTTLHLLVADWRGPERMGELFTSRTGRLLTTEVTVPRAGRP</sequence>
<proteinExistence type="predicted"/>
<dbReference type="InterPro" id="IPR011042">
    <property type="entry name" value="6-blade_b-propeller_TolB-like"/>
</dbReference>
<keyword evidence="3" id="KW-1185">Reference proteome</keyword>
<dbReference type="Proteomes" id="UP000317982">
    <property type="component" value="Unassembled WGS sequence"/>
</dbReference>
<evidence type="ECO:0000259" key="1">
    <source>
        <dbReference type="Pfam" id="PF08450"/>
    </source>
</evidence>
<dbReference type="Pfam" id="PF08450">
    <property type="entry name" value="SGL"/>
    <property type="match status" value="1"/>
</dbReference>
<comment type="caution">
    <text evidence="2">The sequence shown here is derived from an EMBL/GenBank/DDBJ whole genome shotgun (WGS) entry which is preliminary data.</text>
</comment>
<accession>A0A545AEE9</accession>
<reference evidence="2 3" key="1">
    <citation type="submission" date="2019-07" db="EMBL/GenBank/DDBJ databases">
        <title>Cryptosporangium phraense sp. nov., isolated from plant litter.</title>
        <authorList>
            <person name="Suriyachadkun C."/>
        </authorList>
    </citation>
    <scope>NUCLEOTIDE SEQUENCE [LARGE SCALE GENOMIC DNA]</scope>
    <source>
        <strain evidence="2 3">A-T 5661</strain>
    </source>
</reference>
<feature type="domain" description="SMP-30/Gluconolactonase/LRE-like region" evidence="1">
    <location>
        <begin position="1"/>
        <end position="56"/>
    </location>
</feature>
<protein>
    <recommendedName>
        <fullName evidence="1">SMP-30/Gluconolactonase/LRE-like region domain-containing protein</fullName>
    </recommendedName>
</protein>
<evidence type="ECO:0000313" key="2">
    <source>
        <dbReference type="EMBL" id="TQS39640.1"/>
    </source>
</evidence>